<name>A0A0D2PED3_HYPSF</name>
<gene>
    <name evidence="2" type="ORF">HYPSUDRAFT_52360</name>
</gene>
<dbReference type="OrthoDB" id="10538961at2759"/>
<feature type="chain" id="PRO_5002265806" evidence="1">
    <location>
        <begin position="21"/>
        <end position="172"/>
    </location>
</feature>
<evidence type="ECO:0000313" key="2">
    <source>
        <dbReference type="EMBL" id="KJA26936.1"/>
    </source>
</evidence>
<dbReference type="AlphaFoldDB" id="A0A0D2PED3"/>
<proteinExistence type="predicted"/>
<organism evidence="2 3">
    <name type="scientific">Hypholoma sublateritium (strain FD-334 SS-4)</name>
    <dbReference type="NCBI Taxonomy" id="945553"/>
    <lineage>
        <taxon>Eukaryota</taxon>
        <taxon>Fungi</taxon>
        <taxon>Dikarya</taxon>
        <taxon>Basidiomycota</taxon>
        <taxon>Agaricomycotina</taxon>
        <taxon>Agaricomycetes</taxon>
        <taxon>Agaricomycetidae</taxon>
        <taxon>Agaricales</taxon>
        <taxon>Agaricineae</taxon>
        <taxon>Strophariaceae</taxon>
        <taxon>Hypholoma</taxon>
    </lineage>
</organism>
<evidence type="ECO:0000256" key="1">
    <source>
        <dbReference type="SAM" id="SignalP"/>
    </source>
</evidence>
<keyword evidence="1" id="KW-0732">Signal</keyword>
<reference evidence="3" key="1">
    <citation type="submission" date="2014-04" db="EMBL/GenBank/DDBJ databases">
        <title>Evolutionary Origins and Diversification of the Mycorrhizal Mutualists.</title>
        <authorList>
            <consortium name="DOE Joint Genome Institute"/>
            <consortium name="Mycorrhizal Genomics Consortium"/>
            <person name="Kohler A."/>
            <person name="Kuo A."/>
            <person name="Nagy L.G."/>
            <person name="Floudas D."/>
            <person name="Copeland A."/>
            <person name="Barry K.W."/>
            <person name="Cichocki N."/>
            <person name="Veneault-Fourrey C."/>
            <person name="LaButti K."/>
            <person name="Lindquist E.A."/>
            <person name="Lipzen A."/>
            <person name="Lundell T."/>
            <person name="Morin E."/>
            <person name="Murat C."/>
            <person name="Riley R."/>
            <person name="Ohm R."/>
            <person name="Sun H."/>
            <person name="Tunlid A."/>
            <person name="Henrissat B."/>
            <person name="Grigoriev I.V."/>
            <person name="Hibbett D.S."/>
            <person name="Martin F."/>
        </authorList>
    </citation>
    <scope>NUCLEOTIDE SEQUENCE [LARGE SCALE GENOMIC DNA]</scope>
    <source>
        <strain evidence="3">FD-334 SS-4</strain>
    </source>
</reference>
<sequence>MVQFRSWVLFFLFFCPIILAIPVEPIPRSKPGEDSLISAYSPSFIVPELAPASDYYTTRFTHRPSEGLAPVAHINRLLLTTRRKIEFFFRFVTETILPEIRPSREGFVYLRSLEDPLFMSARKLFPTSEKAARSADSIPILKEVDKVCQIKNFSSWPTFKAFAETDNASQTT</sequence>
<dbReference type="EMBL" id="KN817526">
    <property type="protein sequence ID" value="KJA26936.1"/>
    <property type="molecule type" value="Genomic_DNA"/>
</dbReference>
<accession>A0A0D2PED3</accession>
<evidence type="ECO:0000313" key="3">
    <source>
        <dbReference type="Proteomes" id="UP000054270"/>
    </source>
</evidence>
<feature type="signal peptide" evidence="1">
    <location>
        <begin position="1"/>
        <end position="20"/>
    </location>
</feature>
<keyword evidence="3" id="KW-1185">Reference proteome</keyword>
<protein>
    <submittedName>
        <fullName evidence="2">Uncharacterized protein</fullName>
    </submittedName>
</protein>
<dbReference type="Proteomes" id="UP000054270">
    <property type="component" value="Unassembled WGS sequence"/>
</dbReference>